<proteinExistence type="predicted"/>
<sequence>MKKSLSLLIGLSCLALPLFALPNDFVINADNISYAKEAQIVDASGSVEVAYKEVMITGDRLLYDVSAETVTMRGSVELYYRDIHLKSGELFYQATRETVEAKDNIYFQYEGISMEGESLAYELLTRTGRAKELSFNFREIDLTGGEVNFSPDTFNLRRATLTTCDYQNPHYHVSAGEIVFYPRSRWLVAYWGYFWLGSFPIVPMPTYIYDLSAQERGNKNLPPFPQIGANEEDGSYINETLAWHLSRYLSGTYSLGYAERKGLQLGFNANYLLTDENKGNIRLNDNGSDGRSGGITHTYSFGEYSTDNDRLSFGLFTEPSEYRFSLETILSHRERINYQRVSFLPNVRFYSRGLSIIGKVIKGDLDLSAGIVDEENNQRVGRNSVNLKLFGELPENYLGYVVPSLVYDCAYYAGRERWEKPTLNLELIKKVNSRLGFNAGFSHYLFVNGTSPFNYELYRFRAADRLMASVLYDLDRTAAKISASYFLDDWTPEDVDYTLFLKFHCYNLEVTYRSIRKEFLLGFSLTPGNQ</sequence>
<dbReference type="Proteomes" id="UP000178602">
    <property type="component" value="Unassembled WGS sequence"/>
</dbReference>
<comment type="caution">
    <text evidence="2">The sequence shown here is derived from an EMBL/GenBank/DDBJ whole genome shotgun (WGS) entry which is preliminary data.</text>
</comment>
<dbReference type="PANTHER" id="PTHR30189:SF1">
    <property type="entry name" value="LPS-ASSEMBLY PROTEIN LPTD"/>
    <property type="match status" value="1"/>
</dbReference>
<feature type="signal peptide" evidence="1">
    <location>
        <begin position="1"/>
        <end position="20"/>
    </location>
</feature>
<dbReference type="EMBL" id="MEUG01000001">
    <property type="protein sequence ID" value="OGC27699.1"/>
    <property type="molecule type" value="Genomic_DNA"/>
</dbReference>
<dbReference type="InterPro" id="IPR050218">
    <property type="entry name" value="LptD"/>
</dbReference>
<protein>
    <recommendedName>
        <fullName evidence="4">Organic solvent tolerance-like N-terminal domain-containing protein</fullName>
    </recommendedName>
</protein>
<evidence type="ECO:0000313" key="3">
    <source>
        <dbReference type="Proteomes" id="UP000178602"/>
    </source>
</evidence>
<name>A0A1F4T5C7_UNCSA</name>
<evidence type="ECO:0008006" key="4">
    <source>
        <dbReference type="Google" id="ProtNLM"/>
    </source>
</evidence>
<organism evidence="2 3">
    <name type="scientific">candidate division WOR-1 bacterium RIFOXYC12_FULL_54_18</name>
    <dbReference type="NCBI Taxonomy" id="1802584"/>
    <lineage>
        <taxon>Bacteria</taxon>
        <taxon>Bacillati</taxon>
        <taxon>Saganbacteria</taxon>
    </lineage>
</organism>
<dbReference type="GO" id="GO:1990351">
    <property type="term" value="C:transporter complex"/>
    <property type="evidence" value="ECO:0007669"/>
    <property type="project" value="TreeGrafter"/>
</dbReference>
<reference evidence="2 3" key="1">
    <citation type="journal article" date="2016" name="Nat. Commun.">
        <title>Thousands of microbial genomes shed light on interconnected biogeochemical processes in an aquifer system.</title>
        <authorList>
            <person name="Anantharaman K."/>
            <person name="Brown C.T."/>
            <person name="Hug L.A."/>
            <person name="Sharon I."/>
            <person name="Castelle C.J."/>
            <person name="Probst A.J."/>
            <person name="Thomas B.C."/>
            <person name="Singh A."/>
            <person name="Wilkins M.J."/>
            <person name="Karaoz U."/>
            <person name="Brodie E.L."/>
            <person name="Williams K.H."/>
            <person name="Hubbard S.S."/>
            <person name="Banfield J.F."/>
        </authorList>
    </citation>
    <scope>NUCLEOTIDE SEQUENCE [LARGE SCALE GENOMIC DNA]</scope>
</reference>
<keyword evidence="1" id="KW-0732">Signal</keyword>
<accession>A0A1F4T5C7</accession>
<dbReference type="PANTHER" id="PTHR30189">
    <property type="entry name" value="LPS-ASSEMBLY PROTEIN"/>
    <property type="match status" value="1"/>
</dbReference>
<dbReference type="AlphaFoldDB" id="A0A1F4T5C7"/>
<dbReference type="GO" id="GO:0009279">
    <property type="term" value="C:cell outer membrane"/>
    <property type="evidence" value="ECO:0007669"/>
    <property type="project" value="TreeGrafter"/>
</dbReference>
<dbReference type="Gene3D" id="2.60.450.10">
    <property type="entry name" value="Lipopolysaccharide (LPS) transport protein A like domain"/>
    <property type="match status" value="1"/>
</dbReference>
<evidence type="ECO:0000256" key="1">
    <source>
        <dbReference type="SAM" id="SignalP"/>
    </source>
</evidence>
<evidence type="ECO:0000313" key="2">
    <source>
        <dbReference type="EMBL" id="OGC27699.1"/>
    </source>
</evidence>
<feature type="chain" id="PRO_5009514467" description="Organic solvent tolerance-like N-terminal domain-containing protein" evidence="1">
    <location>
        <begin position="21"/>
        <end position="530"/>
    </location>
</feature>
<gene>
    <name evidence="2" type="ORF">A3K49_01620</name>
</gene>